<dbReference type="PANTHER" id="PTHR34535:SF3">
    <property type="entry name" value="HYDROGENASE MATURATION FACTOR HYPA"/>
    <property type="match status" value="1"/>
</dbReference>
<keyword evidence="2 5" id="KW-0533">Nickel</keyword>
<keyword evidence="3 5" id="KW-0479">Metal-binding</keyword>
<evidence type="ECO:0000256" key="5">
    <source>
        <dbReference type="HAMAP-Rule" id="MF_00213"/>
    </source>
</evidence>
<dbReference type="AlphaFoldDB" id="A0LQH5"/>
<dbReference type="GO" id="GO:0016151">
    <property type="term" value="F:nickel cation binding"/>
    <property type="evidence" value="ECO:0007669"/>
    <property type="project" value="UniProtKB-UniRule"/>
</dbReference>
<dbReference type="Proteomes" id="UP000001784">
    <property type="component" value="Chromosome"/>
</dbReference>
<name>A0LQH5_SYNFM</name>
<evidence type="ECO:0000313" key="7">
    <source>
        <dbReference type="Proteomes" id="UP000001784"/>
    </source>
</evidence>
<dbReference type="InterPro" id="IPR020538">
    <property type="entry name" value="Hydgase_Ni_incorp_HypA/HybF_CS"/>
</dbReference>
<comment type="similarity">
    <text evidence="1 5">Belongs to the HypA/HybF family.</text>
</comment>
<dbReference type="GO" id="GO:0008270">
    <property type="term" value="F:zinc ion binding"/>
    <property type="evidence" value="ECO:0007669"/>
    <property type="project" value="UniProtKB-UniRule"/>
</dbReference>
<feature type="binding site" evidence="5">
    <location>
        <position position="76"/>
    </location>
    <ligand>
        <name>Zn(2+)</name>
        <dbReference type="ChEBI" id="CHEBI:29105"/>
    </ligand>
</feature>
<organism evidence="6 7">
    <name type="scientific">Syntrophobacter fumaroxidans (strain DSM 10017 / MPOB)</name>
    <dbReference type="NCBI Taxonomy" id="335543"/>
    <lineage>
        <taxon>Bacteria</taxon>
        <taxon>Pseudomonadati</taxon>
        <taxon>Thermodesulfobacteriota</taxon>
        <taxon>Syntrophobacteria</taxon>
        <taxon>Syntrophobacterales</taxon>
        <taxon>Syntrophobacteraceae</taxon>
        <taxon>Syntrophobacter</taxon>
    </lineage>
</organism>
<feature type="binding site" evidence="5">
    <location>
        <position position="2"/>
    </location>
    <ligand>
        <name>Ni(2+)</name>
        <dbReference type="ChEBI" id="CHEBI:49786"/>
    </ligand>
</feature>
<feature type="binding site" evidence="5">
    <location>
        <position position="92"/>
    </location>
    <ligand>
        <name>Zn(2+)</name>
        <dbReference type="ChEBI" id="CHEBI:29105"/>
    </ligand>
</feature>
<dbReference type="HOGENOM" id="CLU_126929_0_0_7"/>
<dbReference type="Gene3D" id="3.30.2320.80">
    <property type="match status" value="1"/>
</dbReference>
<reference evidence="6 7" key="1">
    <citation type="submission" date="2006-10" db="EMBL/GenBank/DDBJ databases">
        <title>Complete sequence of Syntrophobacter fumaroxidans MPOB.</title>
        <authorList>
            <consortium name="US DOE Joint Genome Institute"/>
            <person name="Copeland A."/>
            <person name="Lucas S."/>
            <person name="Lapidus A."/>
            <person name="Barry K."/>
            <person name="Detter J.C."/>
            <person name="Glavina del Rio T."/>
            <person name="Hammon N."/>
            <person name="Israni S."/>
            <person name="Pitluck S."/>
            <person name="Goltsman E.G."/>
            <person name="Martinez M."/>
            <person name="Schmutz J."/>
            <person name="Larimer F."/>
            <person name="Land M."/>
            <person name="Hauser L."/>
            <person name="Kyrpides N."/>
            <person name="Kim E."/>
            <person name="Boone D.R."/>
            <person name="Brockman F."/>
            <person name="Culley D."/>
            <person name="Ferry J."/>
            <person name="Gunsalus R."/>
            <person name="McInerney M.J."/>
            <person name="Morrison M."/>
            <person name="Plugge C."/>
            <person name="Rohlin L."/>
            <person name="Scholten J."/>
            <person name="Sieber J."/>
            <person name="Stams A.J.M."/>
            <person name="Worm P."/>
            <person name="Henstra A.M."/>
            <person name="Richardson P."/>
        </authorList>
    </citation>
    <scope>NUCLEOTIDE SEQUENCE [LARGE SCALE GENOMIC DNA]</scope>
    <source>
        <strain evidence="7">DSM 10017 / MPOB</strain>
    </source>
</reference>
<proteinExistence type="inferred from homology"/>
<dbReference type="NCBIfam" id="TIGR00100">
    <property type="entry name" value="hypA"/>
    <property type="match status" value="1"/>
</dbReference>
<keyword evidence="4 5" id="KW-0862">Zinc</keyword>
<keyword evidence="7" id="KW-1185">Reference proteome</keyword>
<evidence type="ECO:0000256" key="4">
    <source>
        <dbReference type="ARBA" id="ARBA00022833"/>
    </source>
</evidence>
<gene>
    <name evidence="5" type="primary">hypA</name>
    <name evidence="6" type="ordered locus">Sfum_4011</name>
</gene>
<evidence type="ECO:0000256" key="1">
    <source>
        <dbReference type="ARBA" id="ARBA00010748"/>
    </source>
</evidence>
<dbReference type="EMBL" id="CP000478">
    <property type="protein sequence ID" value="ABK19677.1"/>
    <property type="molecule type" value="Genomic_DNA"/>
</dbReference>
<dbReference type="PANTHER" id="PTHR34535">
    <property type="entry name" value="HYDROGENASE MATURATION FACTOR HYPA"/>
    <property type="match status" value="1"/>
</dbReference>
<feature type="binding site" evidence="5">
    <location>
        <position position="73"/>
    </location>
    <ligand>
        <name>Zn(2+)</name>
        <dbReference type="ChEBI" id="CHEBI:29105"/>
    </ligand>
</feature>
<dbReference type="FunCoup" id="A0LQH5">
    <property type="interactions" value="51"/>
</dbReference>
<dbReference type="Pfam" id="PF01155">
    <property type="entry name" value="HypA"/>
    <property type="match status" value="1"/>
</dbReference>
<evidence type="ECO:0000256" key="2">
    <source>
        <dbReference type="ARBA" id="ARBA00022596"/>
    </source>
</evidence>
<protein>
    <recommendedName>
        <fullName evidence="5">Hydrogenase maturation factor HypA</fullName>
    </recommendedName>
</protein>
<dbReference type="PROSITE" id="PS01249">
    <property type="entry name" value="HYPA"/>
    <property type="match status" value="1"/>
</dbReference>
<dbReference type="PIRSF" id="PIRSF004761">
    <property type="entry name" value="Hydrgn_mat_HypA"/>
    <property type="match status" value="1"/>
</dbReference>
<dbReference type="KEGG" id="sfu:Sfum_4011"/>
<dbReference type="STRING" id="335543.Sfum_4011"/>
<dbReference type="RefSeq" id="WP_011700790.1">
    <property type="nucleotide sequence ID" value="NC_008554.1"/>
</dbReference>
<comment type="function">
    <text evidence="5">Involved in the maturation of [NiFe] hydrogenases. Required for nickel insertion into the metal center of the hydrogenase.</text>
</comment>
<dbReference type="InterPro" id="IPR000688">
    <property type="entry name" value="HypA/HybF"/>
</dbReference>
<dbReference type="InParanoid" id="A0LQH5"/>
<dbReference type="GO" id="GO:0051604">
    <property type="term" value="P:protein maturation"/>
    <property type="evidence" value="ECO:0007669"/>
    <property type="project" value="InterPro"/>
</dbReference>
<evidence type="ECO:0000313" key="6">
    <source>
        <dbReference type="EMBL" id="ABK19677.1"/>
    </source>
</evidence>
<dbReference type="HAMAP" id="MF_00213">
    <property type="entry name" value="HypA_HybF"/>
    <property type="match status" value="1"/>
</dbReference>
<dbReference type="eggNOG" id="COG0375">
    <property type="taxonomic scope" value="Bacteria"/>
</dbReference>
<accession>A0LQH5</accession>
<feature type="binding site" evidence="5">
    <location>
        <position position="89"/>
    </location>
    <ligand>
        <name>Zn(2+)</name>
        <dbReference type="ChEBI" id="CHEBI:29105"/>
    </ligand>
</feature>
<dbReference type="OrthoDB" id="9800361at2"/>
<evidence type="ECO:0000256" key="3">
    <source>
        <dbReference type="ARBA" id="ARBA00022723"/>
    </source>
</evidence>
<sequence>MHELSIAQSLFDIVMEESLKHGVTNVRAIKLEVGAMAAVVPEALTFCFELVSRDSIAEGARIEIVTLPVVARCGECGLEFEVRDQIFRCPRCDVPVSDLVSGRELSIVNIEGETGEEDGSD</sequence>